<reference evidence="2 3" key="1">
    <citation type="journal article" date="2012" name="J. Bacteriol.">
        <title>Complete Genome Sequence of Paenibacillus mucilaginosus 3016, a Bacterium Functional as Microbial Fertilizer.</title>
        <authorList>
            <person name="Ma M."/>
            <person name="Wang Z."/>
            <person name="Li L."/>
            <person name="Jiang X."/>
            <person name="Guan D."/>
            <person name="Cao F."/>
            <person name="Chen H."/>
            <person name="Wang X."/>
            <person name="Shen D."/>
            <person name="Du B."/>
            <person name="Li J."/>
        </authorList>
    </citation>
    <scope>NUCLEOTIDE SEQUENCE [LARGE SCALE GENOMIC DNA]</scope>
    <source>
        <strain evidence="2 3">3016</strain>
    </source>
</reference>
<dbReference type="PROSITE" id="PS51257">
    <property type="entry name" value="PROKAR_LIPOPROTEIN"/>
    <property type="match status" value="1"/>
</dbReference>
<protein>
    <recommendedName>
        <fullName evidence="4">Lipoprotein</fullName>
    </recommendedName>
</protein>
<dbReference type="EMBL" id="CP003235">
    <property type="protein sequence ID" value="AFC28715.1"/>
    <property type="molecule type" value="Genomic_DNA"/>
</dbReference>
<dbReference type="STRING" id="1116391.PM3016_1805"/>
<keyword evidence="1" id="KW-0732">Signal</keyword>
<organism evidence="2 3">
    <name type="scientific">Paenibacillus mucilaginosus 3016</name>
    <dbReference type="NCBI Taxonomy" id="1116391"/>
    <lineage>
        <taxon>Bacteria</taxon>
        <taxon>Bacillati</taxon>
        <taxon>Bacillota</taxon>
        <taxon>Bacilli</taxon>
        <taxon>Bacillales</taxon>
        <taxon>Paenibacillaceae</taxon>
        <taxon>Paenibacillus</taxon>
    </lineage>
</organism>
<dbReference type="AlphaFoldDB" id="H6NH37"/>
<proteinExistence type="predicted"/>
<feature type="signal peptide" evidence="1">
    <location>
        <begin position="1"/>
        <end position="21"/>
    </location>
</feature>
<name>H6NH37_9BACL</name>
<evidence type="ECO:0000313" key="2">
    <source>
        <dbReference type="EMBL" id="AFC28715.1"/>
    </source>
</evidence>
<dbReference type="HOGENOM" id="CLU_149315_0_0_9"/>
<dbReference type="RefSeq" id="WP_014369234.1">
    <property type="nucleotide sequence ID" value="NC_016935.1"/>
</dbReference>
<accession>H6NH37</accession>
<keyword evidence="3" id="KW-1185">Reference proteome</keyword>
<dbReference type="KEGG" id="pmq:PM3016_1805"/>
<evidence type="ECO:0000313" key="3">
    <source>
        <dbReference type="Proteomes" id="UP000007523"/>
    </source>
</evidence>
<sequence>MSRTRVHLCLAALLLPLLLLAGCESVPPPESLPAGPLDEFYPGELVSVDRIDLRSGMSGEWRTVTNPEVIRDWVSKAGDLPFSPDPSQAQRAGFNYIVILFEKGEEKFSFLPTQFGKHYYIPDPQFSPLLDELFEKGTKPVPGRY</sequence>
<evidence type="ECO:0000256" key="1">
    <source>
        <dbReference type="SAM" id="SignalP"/>
    </source>
</evidence>
<gene>
    <name evidence="2" type="ORF">PM3016_1805</name>
</gene>
<evidence type="ECO:0008006" key="4">
    <source>
        <dbReference type="Google" id="ProtNLM"/>
    </source>
</evidence>
<feature type="chain" id="PRO_5039491885" description="Lipoprotein" evidence="1">
    <location>
        <begin position="22"/>
        <end position="145"/>
    </location>
</feature>
<dbReference type="Proteomes" id="UP000007523">
    <property type="component" value="Chromosome"/>
</dbReference>